<gene>
    <name evidence="2" type="ORF">B0J15DRAFT_555761</name>
</gene>
<dbReference type="Gene3D" id="2.60.20.10">
    <property type="entry name" value="Crystallins"/>
    <property type="match status" value="1"/>
</dbReference>
<name>A0A9P9G3P5_FUSSL</name>
<keyword evidence="1" id="KW-0732">Signal</keyword>
<feature type="signal peptide" evidence="1">
    <location>
        <begin position="1"/>
        <end position="19"/>
    </location>
</feature>
<reference evidence="2" key="1">
    <citation type="journal article" date="2021" name="Nat. Commun.">
        <title>Genetic determinants of endophytism in the Arabidopsis root mycobiome.</title>
        <authorList>
            <person name="Mesny F."/>
            <person name="Miyauchi S."/>
            <person name="Thiergart T."/>
            <person name="Pickel B."/>
            <person name="Atanasova L."/>
            <person name="Karlsson M."/>
            <person name="Huettel B."/>
            <person name="Barry K.W."/>
            <person name="Haridas S."/>
            <person name="Chen C."/>
            <person name="Bauer D."/>
            <person name="Andreopoulos W."/>
            <person name="Pangilinan J."/>
            <person name="LaButti K."/>
            <person name="Riley R."/>
            <person name="Lipzen A."/>
            <person name="Clum A."/>
            <person name="Drula E."/>
            <person name="Henrissat B."/>
            <person name="Kohler A."/>
            <person name="Grigoriev I.V."/>
            <person name="Martin F.M."/>
            <person name="Hacquard S."/>
        </authorList>
    </citation>
    <scope>NUCLEOTIDE SEQUENCE</scope>
    <source>
        <strain evidence="2">FSSC 5 MPI-SDFR-AT-0091</strain>
    </source>
</reference>
<dbReference type="SUPFAM" id="SSF49695">
    <property type="entry name" value="gamma-Crystallin-like"/>
    <property type="match status" value="1"/>
</dbReference>
<dbReference type="EMBL" id="JAGTJS010000033">
    <property type="protein sequence ID" value="KAH7231437.1"/>
    <property type="molecule type" value="Genomic_DNA"/>
</dbReference>
<dbReference type="Proteomes" id="UP000736672">
    <property type="component" value="Unassembled WGS sequence"/>
</dbReference>
<organism evidence="2 3">
    <name type="scientific">Fusarium solani</name>
    <name type="common">Filamentous fungus</name>
    <dbReference type="NCBI Taxonomy" id="169388"/>
    <lineage>
        <taxon>Eukaryota</taxon>
        <taxon>Fungi</taxon>
        <taxon>Dikarya</taxon>
        <taxon>Ascomycota</taxon>
        <taxon>Pezizomycotina</taxon>
        <taxon>Sordariomycetes</taxon>
        <taxon>Hypocreomycetidae</taxon>
        <taxon>Hypocreales</taxon>
        <taxon>Nectriaceae</taxon>
        <taxon>Fusarium</taxon>
        <taxon>Fusarium solani species complex</taxon>
    </lineage>
</organism>
<dbReference type="InterPro" id="IPR011024">
    <property type="entry name" value="G_crystallin-like"/>
</dbReference>
<feature type="chain" id="PRO_5040256016" evidence="1">
    <location>
        <begin position="20"/>
        <end position="119"/>
    </location>
</feature>
<comment type="caution">
    <text evidence="2">The sequence shown here is derived from an EMBL/GenBank/DDBJ whole genome shotgun (WGS) entry which is preliminary data.</text>
</comment>
<evidence type="ECO:0000313" key="2">
    <source>
        <dbReference type="EMBL" id="KAH7231437.1"/>
    </source>
</evidence>
<dbReference type="OrthoDB" id="2910287at2759"/>
<evidence type="ECO:0000313" key="3">
    <source>
        <dbReference type="Proteomes" id="UP000736672"/>
    </source>
</evidence>
<keyword evidence="3" id="KW-1185">Reference proteome</keyword>
<protein>
    <submittedName>
        <fullName evidence="2">Uncharacterized protein</fullName>
    </submittedName>
</protein>
<sequence length="119" mass="12732">MHIPTTVSVFALAAAAVNAVPDAGISDDGVVEKRKPPVIQLFSGTCFQGPIVRGFAVGQCRNLPANSNNMASSGKTSHGFRCTIFANNNCQGDSYRIIGQDPKFCRLNNRASSWKCVQD</sequence>
<accession>A0A9P9G3P5</accession>
<evidence type="ECO:0000256" key="1">
    <source>
        <dbReference type="SAM" id="SignalP"/>
    </source>
</evidence>
<proteinExistence type="predicted"/>
<dbReference type="AlphaFoldDB" id="A0A9P9G3P5"/>